<sequence length="76" mass="8495">MPTAPLCGRCKSFATQGWGPPDRAPDRGRAWSCPKHHADAERWWLETYPEARASVIPAAAASSGNLMDRNHRHERT</sequence>
<name>A0A3D9XJ52_PARVE</name>
<gene>
    <name evidence="1" type="ORF">BDD41_2338</name>
</gene>
<accession>A0A3D9XJ52</accession>
<dbReference type="Proteomes" id="UP000256941">
    <property type="component" value="Unassembled WGS sequence"/>
</dbReference>
<evidence type="ECO:0000313" key="1">
    <source>
        <dbReference type="EMBL" id="REF69628.1"/>
    </source>
</evidence>
<proteinExistence type="predicted"/>
<dbReference type="AlphaFoldDB" id="A0A3D9XJ52"/>
<dbReference type="EMBL" id="QTUJ01000002">
    <property type="protein sequence ID" value="REF69628.1"/>
    <property type="molecule type" value="Genomic_DNA"/>
</dbReference>
<comment type="caution">
    <text evidence="1">The sequence shown here is derived from an EMBL/GenBank/DDBJ whole genome shotgun (WGS) entry which is preliminary data.</text>
</comment>
<evidence type="ECO:0000313" key="2">
    <source>
        <dbReference type="Proteomes" id="UP000256941"/>
    </source>
</evidence>
<reference evidence="1 2" key="1">
    <citation type="submission" date="2018-08" db="EMBL/GenBank/DDBJ databases">
        <title>Genomic Encyclopedia of Archaeal and Bacterial Type Strains, Phase II (KMG-II): from individual species to whole genera.</title>
        <authorList>
            <person name="Goeker M."/>
        </authorList>
    </citation>
    <scope>NUCLEOTIDE SEQUENCE [LARGE SCALE GENOMIC DNA]</scope>
    <source>
        <strain evidence="1 2">DSM 17099</strain>
    </source>
</reference>
<organism evidence="1 2">
    <name type="scientific">Paracoccus versutus</name>
    <name type="common">Thiobacillus versutus</name>
    <dbReference type="NCBI Taxonomy" id="34007"/>
    <lineage>
        <taxon>Bacteria</taxon>
        <taxon>Pseudomonadati</taxon>
        <taxon>Pseudomonadota</taxon>
        <taxon>Alphaproteobacteria</taxon>
        <taxon>Rhodobacterales</taxon>
        <taxon>Paracoccaceae</taxon>
        <taxon>Paracoccus</taxon>
    </lineage>
</organism>
<protein>
    <submittedName>
        <fullName evidence="1">Uncharacterized protein</fullName>
    </submittedName>
</protein>